<name>A0A3M7RC61_BRAPC</name>
<dbReference type="EMBL" id="REGN01003717">
    <property type="protein sequence ID" value="RNA21182.1"/>
    <property type="molecule type" value="Genomic_DNA"/>
</dbReference>
<proteinExistence type="predicted"/>
<protein>
    <submittedName>
        <fullName evidence="1">Uncharacterized protein</fullName>
    </submittedName>
</protein>
<comment type="caution">
    <text evidence="1">The sequence shown here is derived from an EMBL/GenBank/DDBJ whole genome shotgun (WGS) entry which is preliminary data.</text>
</comment>
<accession>A0A3M7RC61</accession>
<dbReference type="Proteomes" id="UP000276133">
    <property type="component" value="Unassembled WGS sequence"/>
</dbReference>
<gene>
    <name evidence="1" type="ORF">BpHYR1_011259</name>
</gene>
<sequence>MSRINRARGESLVYEFGGKMLFELKITIAQEMQNSLTWAKILIDSINPLQTELINSSSALLKSFPVPFK</sequence>
<reference evidence="1 2" key="1">
    <citation type="journal article" date="2018" name="Sci. Rep.">
        <title>Genomic signatures of local adaptation to the degree of environmental predictability in rotifers.</title>
        <authorList>
            <person name="Franch-Gras L."/>
            <person name="Hahn C."/>
            <person name="Garcia-Roger E.M."/>
            <person name="Carmona M.J."/>
            <person name="Serra M."/>
            <person name="Gomez A."/>
        </authorList>
    </citation>
    <scope>NUCLEOTIDE SEQUENCE [LARGE SCALE GENOMIC DNA]</scope>
    <source>
        <strain evidence="1">HYR1</strain>
    </source>
</reference>
<organism evidence="1 2">
    <name type="scientific">Brachionus plicatilis</name>
    <name type="common">Marine rotifer</name>
    <name type="synonym">Brachionus muelleri</name>
    <dbReference type="NCBI Taxonomy" id="10195"/>
    <lineage>
        <taxon>Eukaryota</taxon>
        <taxon>Metazoa</taxon>
        <taxon>Spiralia</taxon>
        <taxon>Gnathifera</taxon>
        <taxon>Rotifera</taxon>
        <taxon>Eurotatoria</taxon>
        <taxon>Monogononta</taxon>
        <taxon>Pseudotrocha</taxon>
        <taxon>Ploima</taxon>
        <taxon>Brachionidae</taxon>
        <taxon>Brachionus</taxon>
    </lineage>
</organism>
<keyword evidence="2" id="KW-1185">Reference proteome</keyword>
<dbReference type="AlphaFoldDB" id="A0A3M7RC61"/>
<evidence type="ECO:0000313" key="2">
    <source>
        <dbReference type="Proteomes" id="UP000276133"/>
    </source>
</evidence>
<evidence type="ECO:0000313" key="1">
    <source>
        <dbReference type="EMBL" id="RNA21182.1"/>
    </source>
</evidence>